<dbReference type="InterPro" id="IPR003599">
    <property type="entry name" value="Ig_sub"/>
</dbReference>
<evidence type="ECO:0000256" key="14">
    <source>
        <dbReference type="SAM" id="Phobius"/>
    </source>
</evidence>
<keyword evidence="18" id="KW-1185">Reference proteome</keyword>
<reference evidence="17" key="1">
    <citation type="submission" date="2025-08" db="UniProtKB">
        <authorList>
            <consortium name="Ensembl"/>
        </authorList>
    </citation>
    <scope>IDENTIFICATION</scope>
</reference>
<dbReference type="PANTHER" id="PTHR47734">
    <property type="entry name" value="T-CELL IMMUNORECEPTOR WITH IG AND ITIM DOMAINS PROTEIN, TIGIT"/>
    <property type="match status" value="1"/>
</dbReference>
<dbReference type="AlphaFoldDB" id="A0A8C5KW25"/>
<keyword evidence="8" id="KW-0325">Glycoprotein</keyword>
<evidence type="ECO:0000256" key="12">
    <source>
        <dbReference type="ARBA" id="ARBA00068460"/>
    </source>
</evidence>
<sequence length="242" mass="26318">MHGWVFLIWAQGLRQAALCATGVMTGTIETEGDISAEEGGSAIFQCRLSSTKAEVTQVNWKKRDQLLAVYHPVLGWHISPGFRERVAPGPHLGLTFKSLTMNDTGEYFCTYYTYPDGIYSGRIFLVVQESSVAGFQMPVSGAVAAVLGVICAAALGVLVALVRKKNSLRIRSVESSLGRMAAEHQELSFSIPLSPGRCVQVDAAPASPYEEQQGDNYEEPPEYFNVLSYRSLGSISFLVETG</sequence>
<dbReference type="SMART" id="SM00409">
    <property type="entry name" value="IG"/>
    <property type="match status" value="1"/>
</dbReference>
<organism evidence="17 18">
    <name type="scientific">Jaculus jaculus</name>
    <name type="common">Lesser Egyptian jerboa</name>
    <dbReference type="NCBI Taxonomy" id="51337"/>
    <lineage>
        <taxon>Eukaryota</taxon>
        <taxon>Metazoa</taxon>
        <taxon>Chordata</taxon>
        <taxon>Craniata</taxon>
        <taxon>Vertebrata</taxon>
        <taxon>Euteleostomi</taxon>
        <taxon>Mammalia</taxon>
        <taxon>Eutheria</taxon>
        <taxon>Euarchontoglires</taxon>
        <taxon>Glires</taxon>
        <taxon>Rodentia</taxon>
        <taxon>Myomorpha</taxon>
        <taxon>Dipodoidea</taxon>
        <taxon>Dipodidae</taxon>
        <taxon>Dipodinae</taxon>
        <taxon>Jaculus</taxon>
    </lineage>
</organism>
<dbReference type="Ensembl" id="ENSJJAT00000022431.1">
    <property type="protein sequence ID" value="ENSJJAP00000015923.1"/>
    <property type="gene ID" value="ENSJJAG00000017948.1"/>
</dbReference>
<keyword evidence="9" id="KW-0393">Immunoglobulin domain</keyword>
<dbReference type="GO" id="GO:0038023">
    <property type="term" value="F:signaling receptor activity"/>
    <property type="evidence" value="ECO:0007669"/>
    <property type="project" value="Ensembl"/>
</dbReference>
<dbReference type="GO" id="GO:0045953">
    <property type="term" value="P:negative regulation of natural killer cell mediated cytotoxicity"/>
    <property type="evidence" value="ECO:0007669"/>
    <property type="project" value="Ensembl"/>
</dbReference>
<feature type="chain" id="PRO_5034599314" description="T-cell immunoreceptor with Ig and ITIM domains" evidence="15">
    <location>
        <begin position="20"/>
        <end position="242"/>
    </location>
</feature>
<evidence type="ECO:0000256" key="2">
    <source>
        <dbReference type="ARBA" id="ARBA00022475"/>
    </source>
</evidence>
<keyword evidence="6 14" id="KW-0472">Membrane</keyword>
<evidence type="ECO:0000256" key="9">
    <source>
        <dbReference type="ARBA" id="ARBA00023319"/>
    </source>
</evidence>
<dbReference type="SUPFAM" id="SSF48726">
    <property type="entry name" value="Immunoglobulin"/>
    <property type="match status" value="1"/>
</dbReference>
<keyword evidence="7" id="KW-1015">Disulfide bond</keyword>
<feature type="signal peptide" evidence="15">
    <location>
        <begin position="1"/>
        <end position="19"/>
    </location>
</feature>
<evidence type="ECO:0000256" key="7">
    <source>
        <dbReference type="ARBA" id="ARBA00023157"/>
    </source>
</evidence>
<keyword evidence="2" id="KW-1003">Cell membrane</keyword>
<evidence type="ECO:0000313" key="18">
    <source>
        <dbReference type="Proteomes" id="UP000694385"/>
    </source>
</evidence>
<dbReference type="Pfam" id="PF07686">
    <property type="entry name" value="V-set"/>
    <property type="match status" value="1"/>
</dbReference>
<dbReference type="InterPro" id="IPR042948">
    <property type="entry name" value="TIGIT"/>
</dbReference>
<protein>
    <recommendedName>
        <fullName evidence="12">T-cell immunoreceptor with Ig and ITIM domains</fullName>
    </recommendedName>
    <alternativeName>
        <fullName evidence="13">V-set and transmembrane domain-containing protein 3</fullName>
    </alternativeName>
</protein>
<evidence type="ECO:0000256" key="5">
    <source>
        <dbReference type="ARBA" id="ARBA00022989"/>
    </source>
</evidence>
<dbReference type="GO" id="GO:0050868">
    <property type="term" value="P:negative regulation of T cell activation"/>
    <property type="evidence" value="ECO:0007669"/>
    <property type="project" value="Ensembl"/>
</dbReference>
<evidence type="ECO:0000256" key="10">
    <source>
        <dbReference type="ARBA" id="ARBA00059118"/>
    </source>
</evidence>
<dbReference type="OMA" id="TSTWFQI"/>
<keyword evidence="3 14" id="KW-0812">Transmembrane</keyword>
<evidence type="ECO:0000256" key="6">
    <source>
        <dbReference type="ARBA" id="ARBA00023136"/>
    </source>
</evidence>
<dbReference type="GO" id="GO:0005886">
    <property type="term" value="C:plasma membrane"/>
    <property type="evidence" value="ECO:0007669"/>
    <property type="project" value="UniProtKB-SubCell"/>
</dbReference>
<dbReference type="Proteomes" id="UP000694385">
    <property type="component" value="Unassembled WGS sequence"/>
</dbReference>
<dbReference type="PROSITE" id="PS50835">
    <property type="entry name" value="IG_LIKE"/>
    <property type="match status" value="1"/>
</dbReference>
<evidence type="ECO:0000256" key="13">
    <source>
        <dbReference type="ARBA" id="ARBA00079912"/>
    </source>
</evidence>
<dbReference type="Gene3D" id="2.60.40.10">
    <property type="entry name" value="Immunoglobulins"/>
    <property type="match status" value="1"/>
</dbReference>
<comment type="subunit">
    <text evidence="11">Homodimer in cis; binds with high affinity to PVR, forming a heterotetrameric assembly of two TIGIT and two PVR molecules. Binds with lower affinity to NECTIN2 and NECTIN3. Interacts with GRB2. Interacts with NECTIN4.</text>
</comment>
<evidence type="ECO:0000256" key="3">
    <source>
        <dbReference type="ARBA" id="ARBA00022692"/>
    </source>
</evidence>
<evidence type="ECO:0000259" key="16">
    <source>
        <dbReference type="PROSITE" id="PS50835"/>
    </source>
</evidence>
<feature type="domain" description="Ig-like" evidence="16">
    <location>
        <begin position="25"/>
        <end position="110"/>
    </location>
</feature>
<evidence type="ECO:0000256" key="1">
    <source>
        <dbReference type="ARBA" id="ARBA00004251"/>
    </source>
</evidence>
<feature type="transmembrane region" description="Helical" evidence="14">
    <location>
        <begin position="139"/>
        <end position="162"/>
    </location>
</feature>
<evidence type="ECO:0000256" key="8">
    <source>
        <dbReference type="ARBA" id="ARBA00023180"/>
    </source>
</evidence>
<keyword evidence="5 14" id="KW-1133">Transmembrane helix</keyword>
<accession>A0A8C5KW25</accession>
<dbReference type="GO" id="GO:0032695">
    <property type="term" value="P:negative regulation of interleukin-12 production"/>
    <property type="evidence" value="ECO:0007669"/>
    <property type="project" value="Ensembl"/>
</dbReference>
<reference evidence="17" key="2">
    <citation type="submission" date="2025-09" db="UniProtKB">
        <authorList>
            <consortium name="Ensembl"/>
        </authorList>
    </citation>
    <scope>IDENTIFICATION</scope>
</reference>
<dbReference type="GO" id="GO:0042802">
    <property type="term" value="F:identical protein binding"/>
    <property type="evidence" value="ECO:0007669"/>
    <property type="project" value="Ensembl"/>
</dbReference>
<dbReference type="FunFam" id="2.60.40.10:FF:001182">
    <property type="entry name" value="T-cell immunoreceptor with Ig and ITIM domains"/>
    <property type="match status" value="1"/>
</dbReference>
<comment type="function">
    <text evidence="10">Inhibitory receptor that plays a role in the modulation of immune responses. Suppresses T-cell activation by promoting the generation of mature immunoregulatory dendritic cells. Upon binding to its ligands PVR/CD155 or NECTIN2/CD112, which are expressed on antigen-presenting cells, sends inhibitory signals to the T-cell or NK cell. Mechanistically, interaction with ligand leads to phosphorylation of the cytoplasmic tail by Src family tyrosine kinases such as FYN or LCK, allowing subsequent binding to adapter GRB2 and SHIP1/INPP5D. In turn, inhibits PI3K and MAPK signaling cascades. In addition, associates with beta-arrestin-2/ARRB2 to recruit SHIP1/INPP5D that suppresses autoubiquitination of TRAF6 and subsequently inhibits NF-kappa-B signaling pathway. Also acts as a receptor for NECTIN4 to inhibit NK cell cytotoxicity.</text>
</comment>
<dbReference type="GO" id="GO:0042267">
    <property type="term" value="P:natural killer cell mediated cytotoxicity"/>
    <property type="evidence" value="ECO:0007669"/>
    <property type="project" value="Ensembl"/>
</dbReference>
<name>A0A8C5KW25_JACJA</name>
<dbReference type="InterPro" id="IPR007110">
    <property type="entry name" value="Ig-like_dom"/>
</dbReference>
<dbReference type="GO" id="GO:0005102">
    <property type="term" value="F:signaling receptor binding"/>
    <property type="evidence" value="ECO:0007669"/>
    <property type="project" value="Ensembl"/>
</dbReference>
<dbReference type="InterPro" id="IPR013106">
    <property type="entry name" value="Ig_V-set"/>
</dbReference>
<keyword evidence="4 15" id="KW-0732">Signal</keyword>
<proteinExistence type="predicted"/>
<dbReference type="GO" id="GO:0009986">
    <property type="term" value="C:cell surface"/>
    <property type="evidence" value="ECO:0007669"/>
    <property type="project" value="Ensembl"/>
</dbReference>
<comment type="subcellular location">
    <subcellularLocation>
        <location evidence="1">Cell membrane</location>
        <topology evidence="1">Single-pass type I membrane protein</topology>
    </subcellularLocation>
</comment>
<dbReference type="GO" id="GO:0032733">
    <property type="term" value="P:positive regulation of interleukin-10 production"/>
    <property type="evidence" value="ECO:0007669"/>
    <property type="project" value="Ensembl"/>
</dbReference>
<evidence type="ECO:0000256" key="11">
    <source>
        <dbReference type="ARBA" id="ARBA00062443"/>
    </source>
</evidence>
<dbReference type="InterPro" id="IPR013783">
    <property type="entry name" value="Ig-like_fold"/>
</dbReference>
<dbReference type="PANTHER" id="PTHR47734:SF1">
    <property type="entry name" value="T-CELL IMMUNORECEPTOR WITH IG AND ITIM DOMAINS"/>
    <property type="match status" value="1"/>
</dbReference>
<dbReference type="InterPro" id="IPR036179">
    <property type="entry name" value="Ig-like_dom_sf"/>
</dbReference>
<gene>
    <name evidence="17" type="primary">Tigit</name>
</gene>
<evidence type="ECO:0000256" key="15">
    <source>
        <dbReference type="SAM" id="SignalP"/>
    </source>
</evidence>
<evidence type="ECO:0000256" key="4">
    <source>
        <dbReference type="ARBA" id="ARBA00022729"/>
    </source>
</evidence>
<dbReference type="GeneTree" id="ENSGT00390000012671"/>
<evidence type="ECO:0000313" key="17">
    <source>
        <dbReference type="Ensembl" id="ENSJJAP00000015923.1"/>
    </source>
</evidence>